<dbReference type="GO" id="GO:0010133">
    <property type="term" value="P:L-proline catabolic process to L-glutamate"/>
    <property type="evidence" value="ECO:0007669"/>
    <property type="project" value="TreeGrafter"/>
</dbReference>
<organism evidence="7 8">
    <name type="scientific">Aspergillus candidus</name>
    <dbReference type="NCBI Taxonomy" id="41067"/>
    <lineage>
        <taxon>Eukaryota</taxon>
        <taxon>Fungi</taxon>
        <taxon>Dikarya</taxon>
        <taxon>Ascomycota</taxon>
        <taxon>Pezizomycotina</taxon>
        <taxon>Eurotiomycetes</taxon>
        <taxon>Eurotiomycetidae</taxon>
        <taxon>Eurotiales</taxon>
        <taxon>Aspergillaceae</taxon>
        <taxon>Aspergillus</taxon>
        <taxon>Aspergillus subgen. Circumdati</taxon>
    </lineage>
</organism>
<name>A0A2I2FG41_ASPCN</name>
<dbReference type="InterPro" id="IPR015659">
    <property type="entry name" value="Proline_oxidase"/>
</dbReference>
<dbReference type="InterPro" id="IPR036291">
    <property type="entry name" value="NAD(P)-bd_dom_sf"/>
</dbReference>
<dbReference type="STRING" id="41067.A0A2I2FG41"/>
<dbReference type="Pfam" id="PF01619">
    <property type="entry name" value="Pro_dh"/>
    <property type="match status" value="1"/>
</dbReference>
<dbReference type="Gene3D" id="3.40.50.720">
    <property type="entry name" value="NAD(P)-binding Rossmann-like Domain"/>
    <property type="match status" value="1"/>
</dbReference>
<gene>
    <name evidence="7" type="ORF">BDW47DRAFT_116411</name>
</gene>
<dbReference type="EMBL" id="KZ559128">
    <property type="protein sequence ID" value="PLB39592.1"/>
    <property type="molecule type" value="Genomic_DNA"/>
</dbReference>
<evidence type="ECO:0000256" key="2">
    <source>
        <dbReference type="ARBA" id="ARBA00012695"/>
    </source>
</evidence>
<dbReference type="Proteomes" id="UP000234585">
    <property type="component" value="Unassembled WGS sequence"/>
</dbReference>
<feature type="domain" description="Proline dehydrogenase" evidence="6">
    <location>
        <begin position="129"/>
        <end position="458"/>
    </location>
</feature>
<dbReference type="InterPro" id="IPR002872">
    <property type="entry name" value="Proline_DH_dom"/>
</dbReference>
<keyword evidence="3" id="KW-0560">Oxidoreductase</keyword>
<dbReference type="GO" id="GO:0071949">
    <property type="term" value="F:FAD binding"/>
    <property type="evidence" value="ECO:0007669"/>
    <property type="project" value="TreeGrafter"/>
</dbReference>
<dbReference type="GO" id="GO:0005739">
    <property type="term" value="C:mitochondrion"/>
    <property type="evidence" value="ECO:0007669"/>
    <property type="project" value="TreeGrafter"/>
</dbReference>
<dbReference type="InterPro" id="IPR003462">
    <property type="entry name" value="ODC_Mu_crystall"/>
</dbReference>
<evidence type="ECO:0000256" key="5">
    <source>
        <dbReference type="SAM" id="MobiDB-lite"/>
    </source>
</evidence>
<accession>A0A2I2FG41</accession>
<dbReference type="FunFam" id="3.20.20.220:FF:000013">
    <property type="entry name" value="Proline dehydrogenase"/>
    <property type="match status" value="1"/>
</dbReference>
<dbReference type="InterPro" id="IPR023401">
    <property type="entry name" value="ODC_N"/>
</dbReference>
<dbReference type="GO" id="GO:0004657">
    <property type="term" value="F:proline dehydrogenase activity"/>
    <property type="evidence" value="ECO:0007669"/>
    <property type="project" value="UniProtKB-EC"/>
</dbReference>
<dbReference type="InterPro" id="IPR029041">
    <property type="entry name" value="FAD-linked_oxidoreductase-like"/>
</dbReference>
<evidence type="ECO:0000313" key="8">
    <source>
        <dbReference type="Proteomes" id="UP000234585"/>
    </source>
</evidence>
<dbReference type="PANTHER" id="PTHR13914">
    <property type="entry name" value="PROLINE OXIDASE"/>
    <property type="match status" value="1"/>
</dbReference>
<reference evidence="7 8" key="1">
    <citation type="submission" date="2017-12" db="EMBL/GenBank/DDBJ databases">
        <authorList>
            <consortium name="DOE Joint Genome Institute"/>
            <person name="Haridas S."/>
            <person name="Kjaerbolling I."/>
            <person name="Vesth T.C."/>
            <person name="Frisvad J.C."/>
            <person name="Nybo J.L."/>
            <person name="Theobald S."/>
            <person name="Kuo A."/>
            <person name="Bowyer P."/>
            <person name="Matsuda Y."/>
            <person name="Mondo S."/>
            <person name="Lyhne E.K."/>
            <person name="Kogle M.E."/>
            <person name="Clum A."/>
            <person name="Lipzen A."/>
            <person name="Salamov A."/>
            <person name="Ngan C.Y."/>
            <person name="Daum C."/>
            <person name="Chiniquy J."/>
            <person name="Barry K."/>
            <person name="LaButti K."/>
            <person name="Simmons B.A."/>
            <person name="Magnuson J.K."/>
            <person name="Mortensen U.H."/>
            <person name="Larsen T.O."/>
            <person name="Grigoriev I.V."/>
            <person name="Baker S.E."/>
            <person name="Andersen M.R."/>
            <person name="Nordberg H.P."/>
            <person name="Cantor M.N."/>
            <person name="Hua S.X."/>
        </authorList>
    </citation>
    <scope>NUCLEOTIDE SEQUENCE [LARGE SCALE GENOMIC DNA]</scope>
    <source>
        <strain evidence="7 8">CBS 102.13</strain>
    </source>
</reference>
<evidence type="ECO:0000256" key="4">
    <source>
        <dbReference type="ARBA" id="ARBA00023062"/>
    </source>
</evidence>
<dbReference type="OrthoDB" id="5464at2759"/>
<sequence length="836" mass="92382">MIKSHRPLKALSGIPSARHVSRTSNAKSSLTATATTPTNHVFHQSSPSSQKHSTSPLAKMPLSTVLRSLLILSVSSSTLLLKPCIYTLSMLANPKTPLLDVAKNPLLNMLVKHTIYKQFNAGENKREVQRSIQEIKQLGYRGVLLGYAKEVLVGESHADPADPKAASEEIQMWLDGTLQTVDMAHEGDFIALKFTGMGTQALQYLQNKSAPSPFMDQSIRQVCDLAISRNVRLLVDAEEQAVQPGIEEWATTYQKYCNSRTPGRAVFYNTYQGYLRSTPATLAKHLEIARQEGYTLGVKLVRGAYLKTEPRHLIWAEKEDTDACYDGVVEALLTRRYNDMLQSASAQHPTDLPPVHVIVATHNRDSVRKAHALRLEQARRGETPNVDLSYAQLQGMADEVSCELLQGFEDAEHAHAHPVTMETPNVFKLLTWGSVKECMGFLLRRAVENTEAVGRTKQSQEAMFAELKRRAHGTRRTLARNPSKMHLLSEPDVAQLLRQLTPTQCSTLLDALTNALVTFTTDERLPQEERQLHQPLRTTITTKNDNLSLFMPVSNTDTTGIKIVTASQSHGIIGVINIFSPEGRLLGLLSAAEITAFRTALAIMTLFVRCVSLRKENVVIFGSGRQAEWHARLALLLTPDQQIKRLTFVNRSRARLTAMKSVIDDLLSAHPHLTITTLAKDDTTPDSHEAQLQQVVGSSDVIFSCTPATEPNFPYSYLCGEAGKQRFISLIGSYKPHMREIDTETLLSGGGKIYVDSKEACLEESGELILAEVKEDQLVEIGELYGRVGSETPVEVPEGCNVVYKCVGMGIMDLVIGKKLLELGVERGLGMGVDGF</sequence>
<dbReference type="AlphaFoldDB" id="A0A2I2FG41"/>
<dbReference type="SUPFAM" id="SSF51735">
    <property type="entry name" value="NAD(P)-binding Rossmann-fold domains"/>
    <property type="match status" value="1"/>
</dbReference>
<proteinExistence type="inferred from homology"/>
<protein>
    <recommendedName>
        <fullName evidence="2">proline dehydrogenase</fullName>
        <ecNumber evidence="2">1.5.5.2</ecNumber>
    </recommendedName>
</protein>
<dbReference type="SUPFAM" id="SSF51730">
    <property type="entry name" value="FAD-linked oxidoreductase"/>
    <property type="match status" value="1"/>
</dbReference>
<feature type="region of interest" description="Disordered" evidence="5">
    <location>
        <begin position="13"/>
        <end position="56"/>
    </location>
</feature>
<keyword evidence="4" id="KW-0642">Proline metabolism</keyword>
<evidence type="ECO:0000313" key="7">
    <source>
        <dbReference type="EMBL" id="PLB39592.1"/>
    </source>
</evidence>
<dbReference type="RefSeq" id="XP_024673604.1">
    <property type="nucleotide sequence ID" value="XM_024814926.1"/>
</dbReference>
<dbReference type="Pfam" id="PF02423">
    <property type="entry name" value="OCD_Mu_crystall"/>
    <property type="match status" value="1"/>
</dbReference>
<dbReference type="EC" id="1.5.5.2" evidence="2"/>
<dbReference type="Gene3D" id="3.20.20.220">
    <property type="match status" value="1"/>
</dbReference>
<evidence type="ECO:0000259" key="6">
    <source>
        <dbReference type="Pfam" id="PF01619"/>
    </source>
</evidence>
<evidence type="ECO:0000256" key="3">
    <source>
        <dbReference type="ARBA" id="ARBA00023002"/>
    </source>
</evidence>
<keyword evidence="8" id="KW-1185">Reference proteome</keyword>
<comment type="similarity">
    <text evidence="1">Belongs to the proline oxidase family.</text>
</comment>
<dbReference type="PANTHER" id="PTHR13914:SF30">
    <property type="entry name" value="PROLINE DEHYDROGENASE"/>
    <property type="match status" value="1"/>
</dbReference>
<dbReference type="GeneID" id="36522086"/>
<dbReference type="Gene3D" id="3.30.1780.10">
    <property type="entry name" value="ornithine cyclodeaminase, domain 1"/>
    <property type="match status" value="1"/>
</dbReference>
<feature type="compositionally biased region" description="Polar residues" evidence="5">
    <location>
        <begin position="22"/>
        <end position="42"/>
    </location>
</feature>
<feature type="compositionally biased region" description="Low complexity" evidence="5">
    <location>
        <begin position="43"/>
        <end position="56"/>
    </location>
</feature>
<evidence type="ECO:0000256" key="1">
    <source>
        <dbReference type="ARBA" id="ARBA00005869"/>
    </source>
</evidence>